<dbReference type="RefSeq" id="WP_316513773.1">
    <property type="nucleotide sequence ID" value="NZ_OY726395.1"/>
</dbReference>
<dbReference type="EMBL" id="OY726395">
    <property type="protein sequence ID" value="CAJ1578959.1"/>
    <property type="molecule type" value="Genomic_DNA"/>
</dbReference>
<dbReference type="Pfam" id="PF13559">
    <property type="entry name" value="DUF4129"/>
    <property type="match status" value="1"/>
</dbReference>
<reference evidence="4 5" key="1">
    <citation type="submission" date="2023-08" db="EMBL/GenBank/DDBJ databases">
        <authorList>
            <person name="Folkvardsen B D."/>
            <person name="Norman A."/>
        </authorList>
    </citation>
    <scope>NUCLEOTIDE SEQUENCE [LARGE SCALE GENOMIC DNA]</scope>
    <source>
        <strain evidence="4 5">Mu0050</strain>
    </source>
</reference>
<gene>
    <name evidence="4" type="ORF">MU0050_000266</name>
</gene>
<evidence type="ECO:0000256" key="1">
    <source>
        <dbReference type="SAM" id="MobiDB-lite"/>
    </source>
</evidence>
<organism evidence="4 5">
    <name type="scientific">[Mycobacterium] wendilense</name>
    <dbReference type="NCBI Taxonomy" id="3064284"/>
    <lineage>
        <taxon>Bacteria</taxon>
        <taxon>Bacillati</taxon>
        <taxon>Actinomycetota</taxon>
        <taxon>Actinomycetes</taxon>
        <taxon>Mycobacteriales</taxon>
        <taxon>Mycobacteriaceae</taxon>
        <taxon>Mycolicibacter</taxon>
    </lineage>
</organism>
<feature type="transmembrane region" description="Helical" evidence="2">
    <location>
        <begin position="55"/>
        <end position="76"/>
    </location>
</feature>
<feature type="domain" description="Protein-glutamine gamma-glutamyltransferase-like C-terminal" evidence="3">
    <location>
        <begin position="122"/>
        <end position="190"/>
    </location>
</feature>
<evidence type="ECO:0000256" key="2">
    <source>
        <dbReference type="SAM" id="Phobius"/>
    </source>
</evidence>
<keyword evidence="2" id="KW-0472">Membrane</keyword>
<feature type="region of interest" description="Disordered" evidence="1">
    <location>
        <begin position="194"/>
        <end position="217"/>
    </location>
</feature>
<evidence type="ECO:0000313" key="5">
    <source>
        <dbReference type="Proteomes" id="UP001190466"/>
    </source>
</evidence>
<protein>
    <submittedName>
        <fullName evidence="4">DUF4129 domain-containing protein</fullName>
    </submittedName>
</protein>
<name>A0ABN9NXI7_9MYCO</name>
<keyword evidence="5" id="KW-1185">Reference proteome</keyword>
<keyword evidence="2" id="KW-1133">Transmembrane helix</keyword>
<accession>A0ABN9NXI7</accession>
<sequence length="217" mass="23316">MAEVDVDRDTAHELAQNELSKPIYPKPTLSEQLSEWLNDVIYRIVDTGSMVPGGWFTLTVLVILVAVAVVVAVRVARNTMHTNRNGDMALFGTAELSAAAHRATAEQYAAAGDWAAAIRHRLRAIARHLEETGVLDAVPGRTSLELARAAGTAMPELSGEFIDAATVFNDVTFGERPGTPESYGLLVRLDDHLRTRPGGPRVPAQAGAAPTTWAEIP</sequence>
<dbReference type="Proteomes" id="UP001190466">
    <property type="component" value="Chromosome"/>
</dbReference>
<keyword evidence="2" id="KW-0812">Transmembrane</keyword>
<evidence type="ECO:0000313" key="4">
    <source>
        <dbReference type="EMBL" id="CAJ1578959.1"/>
    </source>
</evidence>
<proteinExistence type="predicted"/>
<dbReference type="InterPro" id="IPR025403">
    <property type="entry name" value="TgpA-like_C"/>
</dbReference>
<evidence type="ECO:0000259" key="3">
    <source>
        <dbReference type="Pfam" id="PF13559"/>
    </source>
</evidence>